<evidence type="ECO:0008006" key="4">
    <source>
        <dbReference type="Google" id="ProtNLM"/>
    </source>
</evidence>
<protein>
    <recommendedName>
        <fullName evidence="4">Transposase</fullName>
    </recommendedName>
</protein>
<name>A0ABS5UQN6_9BIFI</name>
<sequence length="207" mass="22468">MARTQAFTEQQVAYLESLPAVDHVTSTRITYAKDFRRRSLVRYLHGASPTALFREAGLDPKLVGYKRIERCFARWKEQAEADGTIDDDAPEEPIDANERRDGTPYGNVHGRGGIASHDASASTTKDDDMGIAAPRDRRTHGSSSIAVAGSGSGAPSPDTDVPISIGAAGESPSADGAPEDPRDLLIAQQARRIAELEQEVRELRDRR</sequence>
<feature type="compositionally biased region" description="Low complexity" evidence="1">
    <location>
        <begin position="141"/>
        <end position="156"/>
    </location>
</feature>
<gene>
    <name evidence="2" type="ORF">JS528_07940</name>
</gene>
<proteinExistence type="predicted"/>
<reference evidence="2 3" key="1">
    <citation type="journal article" date="2021" name="Environ. Microbiol.">
        <title>Genetic insights into the dark matter of the mammalian gut microbiota through targeted genome reconstruction.</title>
        <authorList>
            <person name="Lugli G.A."/>
            <person name="Alessandri G."/>
            <person name="Milani C."/>
            <person name="Viappiani A."/>
            <person name="Fontana F."/>
            <person name="Tarracchini C."/>
            <person name="Mancabelli L."/>
            <person name="Argentini C."/>
            <person name="Ruiz L."/>
            <person name="Margolles A."/>
            <person name="van Sinderen D."/>
            <person name="Turroni F."/>
            <person name="Ventura M."/>
        </authorList>
    </citation>
    <scope>NUCLEOTIDE SEQUENCE [LARGE SCALE GENOMIC DNA]</scope>
    <source>
        <strain evidence="2 3">MA2</strain>
    </source>
</reference>
<comment type="caution">
    <text evidence="2">The sequence shown here is derived from an EMBL/GenBank/DDBJ whole genome shotgun (WGS) entry which is preliminary data.</text>
</comment>
<dbReference type="Proteomes" id="UP000773064">
    <property type="component" value="Unassembled WGS sequence"/>
</dbReference>
<organism evidence="2 3">
    <name type="scientific">Bifidobacterium santillanense</name>
    <dbReference type="NCBI Taxonomy" id="2809028"/>
    <lineage>
        <taxon>Bacteria</taxon>
        <taxon>Bacillati</taxon>
        <taxon>Actinomycetota</taxon>
        <taxon>Actinomycetes</taxon>
        <taxon>Bifidobacteriales</taxon>
        <taxon>Bifidobacteriaceae</taxon>
        <taxon>Bifidobacterium</taxon>
    </lineage>
</organism>
<evidence type="ECO:0000313" key="3">
    <source>
        <dbReference type="Proteomes" id="UP000773064"/>
    </source>
</evidence>
<evidence type="ECO:0000313" key="2">
    <source>
        <dbReference type="EMBL" id="MBT1173280.1"/>
    </source>
</evidence>
<accession>A0ABS5UQN6</accession>
<dbReference type="RefSeq" id="WP_214358547.1">
    <property type="nucleotide sequence ID" value="NZ_JAFEJS010000008.1"/>
</dbReference>
<evidence type="ECO:0000256" key="1">
    <source>
        <dbReference type="SAM" id="MobiDB-lite"/>
    </source>
</evidence>
<feature type="region of interest" description="Disordered" evidence="1">
    <location>
        <begin position="79"/>
        <end position="184"/>
    </location>
</feature>
<feature type="compositionally biased region" description="Acidic residues" evidence="1">
    <location>
        <begin position="83"/>
        <end position="95"/>
    </location>
</feature>
<keyword evidence="3" id="KW-1185">Reference proteome</keyword>
<dbReference type="EMBL" id="JAFEJS010000008">
    <property type="protein sequence ID" value="MBT1173280.1"/>
    <property type="molecule type" value="Genomic_DNA"/>
</dbReference>